<organism evidence="7 8">
    <name type="scientific">Pseudobowmanella zhangzhouensis</name>
    <dbReference type="NCBI Taxonomy" id="1537679"/>
    <lineage>
        <taxon>Bacteria</taxon>
        <taxon>Pseudomonadati</taxon>
        <taxon>Pseudomonadota</taxon>
        <taxon>Gammaproteobacteria</taxon>
        <taxon>Alteromonadales</taxon>
        <taxon>Alteromonadaceae</taxon>
    </lineage>
</organism>
<dbReference type="PANTHER" id="PTHR43701">
    <property type="entry name" value="MEMBRANE TRANSPORTER PROTEIN MJ0441-RELATED"/>
    <property type="match status" value="1"/>
</dbReference>
<evidence type="ECO:0000256" key="5">
    <source>
        <dbReference type="ARBA" id="ARBA00023136"/>
    </source>
</evidence>
<accession>A0ABW1XNL1</accession>
<dbReference type="InterPro" id="IPR002781">
    <property type="entry name" value="TM_pro_TauE-like"/>
</dbReference>
<feature type="transmembrane region" description="Helical" evidence="6">
    <location>
        <begin position="97"/>
        <end position="114"/>
    </location>
</feature>
<dbReference type="EMBL" id="JBHSUS010000001">
    <property type="protein sequence ID" value="MFC6441540.1"/>
    <property type="molecule type" value="Genomic_DNA"/>
</dbReference>
<keyword evidence="6" id="KW-1003">Cell membrane</keyword>
<dbReference type="RefSeq" id="WP_377148789.1">
    <property type="nucleotide sequence ID" value="NZ_JBHSUS010000001.1"/>
</dbReference>
<comment type="caution">
    <text evidence="7">The sequence shown here is derived from an EMBL/GenBank/DDBJ whole genome shotgun (WGS) entry which is preliminary data.</text>
</comment>
<keyword evidence="4 6" id="KW-1133">Transmembrane helix</keyword>
<feature type="transmembrane region" description="Helical" evidence="6">
    <location>
        <begin position="72"/>
        <end position="91"/>
    </location>
</feature>
<keyword evidence="8" id="KW-1185">Reference proteome</keyword>
<proteinExistence type="inferred from homology"/>
<evidence type="ECO:0000256" key="4">
    <source>
        <dbReference type="ARBA" id="ARBA00022989"/>
    </source>
</evidence>
<evidence type="ECO:0000256" key="3">
    <source>
        <dbReference type="ARBA" id="ARBA00022692"/>
    </source>
</evidence>
<gene>
    <name evidence="7" type="ORF">ACFP85_15410</name>
</gene>
<dbReference type="PANTHER" id="PTHR43701:SF2">
    <property type="entry name" value="MEMBRANE TRANSPORTER PROTEIN YJNA-RELATED"/>
    <property type="match status" value="1"/>
</dbReference>
<feature type="transmembrane region" description="Helical" evidence="6">
    <location>
        <begin position="135"/>
        <end position="158"/>
    </location>
</feature>
<name>A0ABW1XNL1_9ALTE</name>
<reference evidence="8" key="1">
    <citation type="journal article" date="2019" name="Int. J. Syst. Evol. Microbiol.">
        <title>The Global Catalogue of Microorganisms (GCM) 10K type strain sequencing project: providing services to taxonomists for standard genome sequencing and annotation.</title>
        <authorList>
            <consortium name="The Broad Institute Genomics Platform"/>
            <consortium name="The Broad Institute Genome Sequencing Center for Infectious Disease"/>
            <person name="Wu L."/>
            <person name="Ma J."/>
        </authorList>
    </citation>
    <scope>NUCLEOTIDE SEQUENCE [LARGE SCALE GENOMIC DNA]</scope>
    <source>
        <strain evidence="8">CGMCC 1.16031</strain>
    </source>
</reference>
<feature type="transmembrane region" description="Helical" evidence="6">
    <location>
        <begin position="41"/>
        <end position="60"/>
    </location>
</feature>
<sequence length="197" mass="20811">MLINAIIGALIIGLCLSIFGSGGSILTIPVLLYLVGMQPELAIASSLLIVGIISLFNGSLLIRHRQVSWPHVLLFGFPGMVGTYLGAWLALQIDSRVQLAVFTVLMLLSAILMWRSKPKPTQQPVQHLKLMLDGIVVGVVTGFVGVGGGFLIVPALVLMGGLPLSIAVGSSLLIISINAASGFYKYYSVMAAARRAI</sequence>
<evidence type="ECO:0000313" key="7">
    <source>
        <dbReference type="EMBL" id="MFC6441540.1"/>
    </source>
</evidence>
<keyword evidence="3 6" id="KW-0812">Transmembrane</keyword>
<dbReference type="Proteomes" id="UP001596364">
    <property type="component" value="Unassembled WGS sequence"/>
</dbReference>
<comment type="subcellular location">
    <subcellularLocation>
        <location evidence="6">Cell membrane</location>
        <topology evidence="6">Multi-pass membrane protein</topology>
    </subcellularLocation>
    <subcellularLocation>
        <location evidence="1">Membrane</location>
        <topology evidence="1">Multi-pass membrane protein</topology>
    </subcellularLocation>
</comment>
<evidence type="ECO:0000313" key="8">
    <source>
        <dbReference type="Proteomes" id="UP001596364"/>
    </source>
</evidence>
<evidence type="ECO:0000256" key="2">
    <source>
        <dbReference type="ARBA" id="ARBA00009142"/>
    </source>
</evidence>
<evidence type="ECO:0000256" key="6">
    <source>
        <dbReference type="RuleBase" id="RU363041"/>
    </source>
</evidence>
<dbReference type="InterPro" id="IPR051598">
    <property type="entry name" value="TSUP/Inactive_protease-like"/>
</dbReference>
<keyword evidence="5 6" id="KW-0472">Membrane</keyword>
<comment type="similarity">
    <text evidence="2 6">Belongs to the 4-toluene sulfonate uptake permease (TSUP) (TC 2.A.102) family.</text>
</comment>
<dbReference type="Pfam" id="PF01925">
    <property type="entry name" value="TauE"/>
    <property type="match status" value="1"/>
</dbReference>
<protein>
    <recommendedName>
        <fullName evidence="6">Probable membrane transporter protein</fullName>
    </recommendedName>
</protein>
<feature type="transmembrane region" description="Helical" evidence="6">
    <location>
        <begin position="164"/>
        <end position="187"/>
    </location>
</feature>
<feature type="transmembrane region" description="Helical" evidence="6">
    <location>
        <begin position="7"/>
        <end position="35"/>
    </location>
</feature>
<evidence type="ECO:0000256" key="1">
    <source>
        <dbReference type="ARBA" id="ARBA00004141"/>
    </source>
</evidence>